<evidence type="ECO:0000256" key="1">
    <source>
        <dbReference type="SAM" id="MobiDB-lite"/>
    </source>
</evidence>
<reference evidence="2 3" key="1">
    <citation type="submission" date="2017-09" db="EMBL/GenBank/DDBJ databases">
        <title>Sphingomonas adhaesiva DSM 7418, whole genome shotgun sequence.</title>
        <authorList>
            <person name="Feng G."/>
            <person name="Zhu H."/>
        </authorList>
    </citation>
    <scope>NUCLEOTIDE SEQUENCE [LARGE SCALE GENOMIC DNA]</scope>
    <source>
        <strain evidence="2 3">DSM 7418</strain>
    </source>
</reference>
<dbReference type="AlphaFoldDB" id="A0A2A4IC35"/>
<name>A0A2A4IC35_9SPHN</name>
<evidence type="ECO:0000313" key="2">
    <source>
        <dbReference type="EMBL" id="PCG15574.1"/>
    </source>
</evidence>
<sequence>MVAQEKTMSDSNDGVGGVGGVGASSASSGANAAEQAAAASRGPDADRVAEAMVDAVRGPNGVNTDALGGLVAGLNATNPAFGAQVQAAIERDLSAVDVGRLHSAIDAAALTTPSLPQQVTTPAALAPDVTQVNPAYSYNAQGQLVDASGERVASVGNPDRQQAALDKSLADVTRHVDRITGGPISGLAYNAAYLSGASPRTLDNVHALGKIADGFAKPLEDRAEQMHVPLN</sequence>
<proteinExistence type="predicted"/>
<comment type="caution">
    <text evidence="2">The sequence shown here is derived from an EMBL/GenBank/DDBJ whole genome shotgun (WGS) entry which is preliminary data.</text>
</comment>
<feature type="region of interest" description="Disordered" evidence="1">
    <location>
        <begin position="1"/>
        <end position="44"/>
    </location>
</feature>
<accession>A0A2A4IC35</accession>
<dbReference type="EMBL" id="NWVC01000001">
    <property type="protein sequence ID" value="PCG15574.1"/>
    <property type="molecule type" value="Genomic_DNA"/>
</dbReference>
<feature type="compositionally biased region" description="Low complexity" evidence="1">
    <location>
        <begin position="23"/>
        <end position="40"/>
    </location>
</feature>
<dbReference type="Proteomes" id="UP000218323">
    <property type="component" value="Unassembled WGS sequence"/>
</dbReference>
<protein>
    <submittedName>
        <fullName evidence="2">Uncharacterized protein</fullName>
    </submittedName>
</protein>
<evidence type="ECO:0000313" key="3">
    <source>
        <dbReference type="Proteomes" id="UP000218323"/>
    </source>
</evidence>
<gene>
    <name evidence="2" type="ORF">COA07_00835</name>
</gene>
<keyword evidence="3" id="KW-1185">Reference proteome</keyword>
<organism evidence="2 3">
    <name type="scientific">Sphingomonas adhaesiva</name>
    <dbReference type="NCBI Taxonomy" id="28212"/>
    <lineage>
        <taxon>Bacteria</taxon>
        <taxon>Pseudomonadati</taxon>
        <taxon>Pseudomonadota</taxon>
        <taxon>Alphaproteobacteria</taxon>
        <taxon>Sphingomonadales</taxon>
        <taxon>Sphingomonadaceae</taxon>
        <taxon>Sphingomonas</taxon>
    </lineage>
</organism>